<feature type="compositionally biased region" description="Basic and acidic residues" evidence="1">
    <location>
        <begin position="60"/>
        <end position="71"/>
    </location>
</feature>
<comment type="caution">
    <text evidence="2">The sequence shown here is derived from an EMBL/GenBank/DDBJ whole genome shotgun (WGS) entry which is preliminary data.</text>
</comment>
<sequence length="71" mass="8213">MSSGERGSRPRRRAVRQSDAPDIDREFDRPGTLFRSVEAADEGREVLLDPEAEESVSPEEFWREQRPPHYA</sequence>
<feature type="compositionally biased region" description="Acidic residues" evidence="1">
    <location>
        <begin position="48"/>
        <end position="57"/>
    </location>
</feature>
<dbReference type="AlphaFoldDB" id="A0A847H8F4"/>
<protein>
    <submittedName>
        <fullName evidence="2">Uncharacterized protein</fullName>
    </submittedName>
</protein>
<name>A0A847H8F4_9CORY</name>
<dbReference type="Proteomes" id="UP000523614">
    <property type="component" value="Unassembled WGS sequence"/>
</dbReference>
<proteinExistence type="predicted"/>
<dbReference type="EMBL" id="JAAYYP010000069">
    <property type="protein sequence ID" value="NLF90171.1"/>
    <property type="molecule type" value="Genomic_DNA"/>
</dbReference>
<accession>A0A847H8F4</accession>
<feature type="region of interest" description="Disordered" evidence="1">
    <location>
        <begin position="1"/>
        <end position="71"/>
    </location>
</feature>
<evidence type="ECO:0000313" key="2">
    <source>
        <dbReference type="EMBL" id="NLF90171.1"/>
    </source>
</evidence>
<evidence type="ECO:0000313" key="3">
    <source>
        <dbReference type="Proteomes" id="UP000523614"/>
    </source>
</evidence>
<gene>
    <name evidence="2" type="ORF">GX570_02315</name>
</gene>
<reference evidence="2 3" key="1">
    <citation type="journal article" date="2020" name="Biotechnol. Biofuels">
        <title>New insights from the biogas microbiome by comprehensive genome-resolved metagenomics of nearly 1600 species originating from multiple anaerobic digesters.</title>
        <authorList>
            <person name="Campanaro S."/>
            <person name="Treu L."/>
            <person name="Rodriguez-R L.M."/>
            <person name="Kovalovszki A."/>
            <person name="Ziels R.M."/>
            <person name="Maus I."/>
            <person name="Zhu X."/>
            <person name="Kougias P.G."/>
            <person name="Basile A."/>
            <person name="Luo G."/>
            <person name="Schluter A."/>
            <person name="Konstantinidis K.T."/>
            <person name="Angelidaki I."/>
        </authorList>
    </citation>
    <scope>NUCLEOTIDE SEQUENCE [LARGE SCALE GENOMIC DNA]</scope>
    <source>
        <strain evidence="2">AS06rmzACSIP_235</strain>
    </source>
</reference>
<organism evidence="2 3">
    <name type="scientific">Corynebacterium marinum</name>
    <dbReference type="NCBI Taxonomy" id="349751"/>
    <lineage>
        <taxon>Bacteria</taxon>
        <taxon>Bacillati</taxon>
        <taxon>Actinomycetota</taxon>
        <taxon>Actinomycetes</taxon>
        <taxon>Mycobacteriales</taxon>
        <taxon>Corynebacteriaceae</taxon>
        <taxon>Corynebacterium</taxon>
    </lineage>
</organism>
<evidence type="ECO:0000256" key="1">
    <source>
        <dbReference type="SAM" id="MobiDB-lite"/>
    </source>
</evidence>